<organism evidence="2 3">
    <name type="scientific">Siccirubricoccus deserti</name>
    <dbReference type="NCBI Taxonomy" id="2013562"/>
    <lineage>
        <taxon>Bacteria</taxon>
        <taxon>Pseudomonadati</taxon>
        <taxon>Pseudomonadota</taxon>
        <taxon>Alphaproteobacteria</taxon>
        <taxon>Acetobacterales</taxon>
        <taxon>Roseomonadaceae</taxon>
        <taxon>Siccirubricoccus</taxon>
    </lineage>
</organism>
<comment type="caution">
    <text evidence="2">The sequence shown here is derived from an EMBL/GenBank/DDBJ whole genome shotgun (WGS) entry which is preliminary data.</text>
</comment>
<dbReference type="AlphaFoldDB" id="A0A9X0R327"/>
<reference evidence="2" key="1">
    <citation type="submission" date="2020-08" db="EMBL/GenBank/DDBJ databases">
        <authorList>
            <person name="Hu Y."/>
            <person name="Nguyen S.V."/>
            <person name="Li F."/>
            <person name="Fanning S."/>
        </authorList>
    </citation>
    <scope>NUCLEOTIDE SEQUENCE</scope>
    <source>
        <strain evidence="2">SYSU D8009</strain>
    </source>
</reference>
<accession>A0A9X0R327</accession>
<evidence type="ECO:0000313" key="2">
    <source>
        <dbReference type="EMBL" id="MBC4017632.1"/>
    </source>
</evidence>
<sequence>MAHSQSHKQDAKHHGSGHASAEGKKGVSQETVGSGKEHDPNNFANDPARAAEAGRKGGQNSHKGD</sequence>
<dbReference type="Proteomes" id="UP000600101">
    <property type="component" value="Unassembled WGS sequence"/>
</dbReference>
<evidence type="ECO:0000313" key="3">
    <source>
        <dbReference type="Proteomes" id="UP000600101"/>
    </source>
</evidence>
<dbReference type="InterPro" id="IPR019626">
    <property type="entry name" value="Stress-induced_KGG_rpt"/>
</dbReference>
<protein>
    <submittedName>
        <fullName evidence="2">Stress-induced acidophilic repeat motif-containing protein</fullName>
    </submittedName>
</protein>
<dbReference type="RefSeq" id="WP_186772393.1">
    <property type="nucleotide sequence ID" value="NZ_JACOMF010000032.1"/>
</dbReference>
<evidence type="ECO:0000256" key="1">
    <source>
        <dbReference type="SAM" id="MobiDB-lite"/>
    </source>
</evidence>
<feature type="region of interest" description="Disordered" evidence="1">
    <location>
        <begin position="1"/>
        <end position="65"/>
    </location>
</feature>
<dbReference type="Pfam" id="PF10685">
    <property type="entry name" value="KGG"/>
    <property type="match status" value="1"/>
</dbReference>
<gene>
    <name evidence="2" type="ORF">H7965_20185</name>
</gene>
<keyword evidence="3" id="KW-1185">Reference proteome</keyword>
<proteinExistence type="predicted"/>
<dbReference type="EMBL" id="JACOMF010000032">
    <property type="protein sequence ID" value="MBC4017632.1"/>
    <property type="molecule type" value="Genomic_DNA"/>
</dbReference>
<name>A0A9X0R327_9PROT</name>